<gene>
    <name evidence="2" type="ORF">XENORESO_013298</name>
</gene>
<organism evidence="2 3">
    <name type="scientific">Xenotaenia resolanae</name>
    <dbReference type="NCBI Taxonomy" id="208358"/>
    <lineage>
        <taxon>Eukaryota</taxon>
        <taxon>Metazoa</taxon>
        <taxon>Chordata</taxon>
        <taxon>Craniata</taxon>
        <taxon>Vertebrata</taxon>
        <taxon>Euteleostomi</taxon>
        <taxon>Actinopterygii</taxon>
        <taxon>Neopterygii</taxon>
        <taxon>Teleostei</taxon>
        <taxon>Neoteleostei</taxon>
        <taxon>Acanthomorphata</taxon>
        <taxon>Ovalentaria</taxon>
        <taxon>Atherinomorphae</taxon>
        <taxon>Cyprinodontiformes</taxon>
        <taxon>Goodeidae</taxon>
        <taxon>Xenotaenia</taxon>
    </lineage>
</organism>
<name>A0ABV0W8P3_9TELE</name>
<evidence type="ECO:0000313" key="3">
    <source>
        <dbReference type="Proteomes" id="UP001444071"/>
    </source>
</evidence>
<evidence type="ECO:0000256" key="1">
    <source>
        <dbReference type="SAM" id="MobiDB-lite"/>
    </source>
</evidence>
<evidence type="ECO:0000313" key="2">
    <source>
        <dbReference type="EMBL" id="MEQ2265834.1"/>
    </source>
</evidence>
<dbReference type="EMBL" id="JAHRIM010034180">
    <property type="protein sequence ID" value="MEQ2265834.1"/>
    <property type="molecule type" value="Genomic_DNA"/>
</dbReference>
<protein>
    <submittedName>
        <fullName evidence="2">Uncharacterized protein</fullName>
    </submittedName>
</protein>
<feature type="region of interest" description="Disordered" evidence="1">
    <location>
        <begin position="1"/>
        <end position="24"/>
    </location>
</feature>
<proteinExistence type="predicted"/>
<sequence length="105" mass="11646">MALSITGQHRDTQDIQPCAHPFTPKGNLERPINLKVMIFWTVGGSWRTWREPMHAQGEHANIMQKDPGPGVEPMTVLLQGNSATNHATVHSTSRSLNKNNALVCH</sequence>
<reference evidence="2 3" key="1">
    <citation type="submission" date="2021-06" db="EMBL/GenBank/DDBJ databases">
        <authorList>
            <person name="Palmer J.M."/>
        </authorList>
    </citation>
    <scope>NUCLEOTIDE SEQUENCE [LARGE SCALE GENOMIC DNA]</scope>
    <source>
        <strain evidence="2 3">XR_2019</strain>
        <tissue evidence="2">Muscle</tissue>
    </source>
</reference>
<dbReference type="Proteomes" id="UP001444071">
    <property type="component" value="Unassembled WGS sequence"/>
</dbReference>
<accession>A0ABV0W8P3</accession>
<comment type="caution">
    <text evidence="2">The sequence shown here is derived from an EMBL/GenBank/DDBJ whole genome shotgun (WGS) entry which is preliminary data.</text>
</comment>
<keyword evidence="3" id="KW-1185">Reference proteome</keyword>